<feature type="region of interest" description="Disordered" evidence="1">
    <location>
        <begin position="64"/>
        <end position="83"/>
    </location>
</feature>
<proteinExistence type="predicted"/>
<organism evidence="2 3">
    <name type="scientific">Pyrinomonas methylaliphatogenes</name>
    <dbReference type="NCBI Taxonomy" id="454194"/>
    <lineage>
        <taxon>Bacteria</taxon>
        <taxon>Pseudomonadati</taxon>
        <taxon>Acidobacteriota</taxon>
        <taxon>Blastocatellia</taxon>
        <taxon>Blastocatellales</taxon>
        <taxon>Pyrinomonadaceae</taxon>
        <taxon>Pyrinomonas</taxon>
    </lineage>
</organism>
<dbReference type="OrthoDB" id="9881383at2"/>
<evidence type="ECO:0000313" key="3">
    <source>
        <dbReference type="Proteomes" id="UP000031518"/>
    </source>
</evidence>
<sequence>MREENMTAPTSAPDAETSQGAEAQAETEEITYHAVEKDGQVTAIWEMKGRKHLRTIDPRSRLGREILRHYTPDTTEDAETTSQ</sequence>
<accession>A0A0B6X0L9</accession>
<keyword evidence="3" id="KW-1185">Reference proteome</keyword>
<feature type="region of interest" description="Disordered" evidence="1">
    <location>
        <begin position="1"/>
        <end position="28"/>
    </location>
</feature>
<feature type="compositionally biased region" description="Acidic residues" evidence="1">
    <location>
        <begin position="74"/>
        <end position="83"/>
    </location>
</feature>
<dbReference type="RefSeq" id="WP_041977839.1">
    <property type="nucleotide sequence ID" value="NZ_CBXV010000008.1"/>
</dbReference>
<reference evidence="2 3" key="1">
    <citation type="submission" date="2013-12" db="EMBL/GenBank/DDBJ databases">
        <authorList>
            <person name="Stott M."/>
        </authorList>
    </citation>
    <scope>NUCLEOTIDE SEQUENCE [LARGE SCALE GENOMIC DNA]</scope>
    <source>
        <strain evidence="2 3">K22</strain>
    </source>
</reference>
<gene>
    <name evidence="2" type="ORF">PYK22_02563</name>
</gene>
<reference evidence="2 3" key="2">
    <citation type="submission" date="2015-01" db="EMBL/GenBank/DDBJ databases">
        <title>Complete genome sequence of Pyrinomonas methylaliphatogenes type strain K22T.</title>
        <authorList>
            <person name="Lee K.C.Y."/>
            <person name="Power J.F."/>
            <person name="Dunfield P.F."/>
            <person name="Morgan X.C."/>
            <person name="Huttenhower C."/>
            <person name="Stott M.B."/>
        </authorList>
    </citation>
    <scope>NUCLEOTIDE SEQUENCE [LARGE SCALE GENOMIC DNA]</scope>
    <source>
        <strain evidence="2 3">K22</strain>
    </source>
</reference>
<dbReference type="Proteomes" id="UP000031518">
    <property type="component" value="Unassembled WGS sequence"/>
</dbReference>
<evidence type="ECO:0000313" key="2">
    <source>
        <dbReference type="EMBL" id="CDM66532.1"/>
    </source>
</evidence>
<dbReference type="AlphaFoldDB" id="A0A0B6X0L9"/>
<protein>
    <submittedName>
        <fullName evidence="2">Uncharacterized protein</fullName>
    </submittedName>
</protein>
<evidence type="ECO:0000256" key="1">
    <source>
        <dbReference type="SAM" id="MobiDB-lite"/>
    </source>
</evidence>
<name>A0A0B6X0L9_9BACT</name>
<dbReference type="EMBL" id="CBXV010000008">
    <property type="protein sequence ID" value="CDM66532.1"/>
    <property type="molecule type" value="Genomic_DNA"/>
</dbReference>